<organism evidence="2 3">
    <name type="scientific">Bifidobacterium miconis</name>
    <dbReference type="NCBI Taxonomy" id="2834435"/>
    <lineage>
        <taxon>Bacteria</taxon>
        <taxon>Bacillati</taxon>
        <taxon>Actinomycetota</taxon>
        <taxon>Actinomycetes</taxon>
        <taxon>Bifidobacteriales</taxon>
        <taxon>Bifidobacteriaceae</taxon>
        <taxon>Bifidobacterium</taxon>
    </lineage>
</organism>
<evidence type="ECO:0000313" key="3">
    <source>
        <dbReference type="Proteomes" id="UP000700815"/>
    </source>
</evidence>
<dbReference type="Proteomes" id="UP000700815">
    <property type="component" value="Unassembled WGS sequence"/>
</dbReference>
<evidence type="ECO:0000313" key="2">
    <source>
        <dbReference type="EMBL" id="MBW3091996.1"/>
    </source>
</evidence>
<dbReference type="PANTHER" id="PTHR43649">
    <property type="entry name" value="ARABINOSE-BINDING PROTEIN-RELATED"/>
    <property type="match status" value="1"/>
</dbReference>
<name>A0ABS6WD78_9BIFI</name>
<evidence type="ECO:0000256" key="1">
    <source>
        <dbReference type="SAM" id="SignalP"/>
    </source>
</evidence>
<keyword evidence="1" id="KW-0732">Signal</keyword>
<dbReference type="PANTHER" id="PTHR43649:SF11">
    <property type="entry name" value="ABC TRANSPORTER SUBSTRATE-BINDING PROTEIN YESO-RELATED"/>
    <property type="match status" value="1"/>
</dbReference>
<feature type="chain" id="PRO_5047094924" evidence="1">
    <location>
        <begin position="22"/>
        <end position="437"/>
    </location>
</feature>
<feature type="signal peptide" evidence="1">
    <location>
        <begin position="1"/>
        <end position="21"/>
    </location>
</feature>
<proteinExistence type="predicted"/>
<dbReference type="Pfam" id="PF13416">
    <property type="entry name" value="SBP_bac_8"/>
    <property type="match status" value="1"/>
</dbReference>
<accession>A0ABS6WD78</accession>
<gene>
    <name evidence="2" type="ORF">KIH79_03310</name>
</gene>
<protein>
    <submittedName>
        <fullName evidence="2">Extracellular solute-binding protein</fullName>
    </submittedName>
</protein>
<dbReference type="PROSITE" id="PS51257">
    <property type="entry name" value="PROKAR_LIPOPROTEIN"/>
    <property type="match status" value="1"/>
</dbReference>
<dbReference type="InterPro" id="IPR050490">
    <property type="entry name" value="Bact_solute-bd_prot1"/>
</dbReference>
<dbReference type="RefSeq" id="WP_219058099.1">
    <property type="nucleotide sequence ID" value="NZ_JAHBBH010000006.1"/>
</dbReference>
<dbReference type="InterPro" id="IPR006059">
    <property type="entry name" value="SBP"/>
</dbReference>
<dbReference type="EMBL" id="JAHBBH010000006">
    <property type="protein sequence ID" value="MBW3091996.1"/>
    <property type="molecule type" value="Genomic_DNA"/>
</dbReference>
<sequence>MKAYKKIVAALAAGAALVSMAACGTGSGSSGKADANKITVAWWGNQQRNERQAKVNKLFEAANKGVTVDGQFSEWDDYWKKLSTNAAGNKMPDVVAMDYSYLQQYIDNGLLVDLDQYIKDGTIDTSNIDDNVLSAGKIDGKTYALSLGNSAPALIYNKTLTDKAGITVPDNMTVDQFIDISKQVYEKTGVKTNFRYYEASELLEYILRGEGKQLFGDGKLGASEQDVEDYLNVYQQGVKEGWHVAPEIFAQIKAGSVEQDPLVYGTDNAARSWCSFKFNSQLNAMQAVLTDGTELAMTNWPSADAKKAGYVKPSMFFVITKSSKNPKLAAKYIDFYTNNEDAVKTMLTDRGLPVNSKMMDAIESSLDEGDQKSVSYLNDVVIPNSSAINPPAPAGATEVNSTLLPSIEEEVLYGKKDAATAAKEFVEQANDALASAK</sequence>
<reference evidence="2 3" key="1">
    <citation type="submission" date="2021-05" db="EMBL/GenBank/DDBJ databases">
        <title>Phylogenetic classification of ten novel species belonging to the genus Bifidobacterium comprising B. colchicus sp. nov., B. abeli sp. nov., B. bicoloris sp. nov., B. guerezis sp. nov., B. rosaliae sp. nov., B. santillanensis sp. nov., B. argentati sp. nov., B. amazzoni sp. nov., B. pluviali sp. nov., and B. pinnaculum sp. nov.</title>
        <authorList>
            <person name="Lugli G.A."/>
            <person name="Ruiz Garcia L."/>
            <person name="Margolles A."/>
            <person name="Ventura M."/>
        </authorList>
    </citation>
    <scope>NUCLEOTIDE SEQUENCE [LARGE SCALE GENOMIC DNA]</scope>
    <source>
        <strain evidence="2 3">82T10</strain>
    </source>
</reference>
<keyword evidence="3" id="KW-1185">Reference proteome</keyword>
<comment type="caution">
    <text evidence="2">The sequence shown here is derived from an EMBL/GenBank/DDBJ whole genome shotgun (WGS) entry which is preliminary data.</text>
</comment>